<keyword evidence="4" id="KW-1185">Reference proteome</keyword>
<evidence type="ECO:0000256" key="1">
    <source>
        <dbReference type="SAM" id="MobiDB-lite"/>
    </source>
</evidence>
<evidence type="ECO:0000313" key="4">
    <source>
        <dbReference type="Proteomes" id="UP000799764"/>
    </source>
</evidence>
<feature type="region of interest" description="Disordered" evidence="1">
    <location>
        <begin position="181"/>
        <end position="233"/>
    </location>
</feature>
<evidence type="ECO:0000256" key="2">
    <source>
        <dbReference type="SAM" id="Phobius"/>
    </source>
</evidence>
<feature type="region of interest" description="Disordered" evidence="1">
    <location>
        <begin position="58"/>
        <end position="119"/>
    </location>
</feature>
<feature type="transmembrane region" description="Helical" evidence="2">
    <location>
        <begin position="275"/>
        <end position="294"/>
    </location>
</feature>
<keyword evidence="2" id="KW-0812">Transmembrane</keyword>
<name>A0A9P4PAA9_9PLEO</name>
<keyword evidence="2" id="KW-0472">Membrane</keyword>
<sequence>MSDYKKLKSHQLAELLARRGLEPGVSTYQGTKLHMMSRLVMQDAEEAAAVKATTAAIQAASTSRSPQTNGGQENEGKKGEWSKVKGGADRGGADQDKQKMGRMRSEKGRQSGKGKAKEIGGGGYYGVLGQDNKDVEKAEEMDEEDFVRELLAGGAADGPKAATTESQHKSGIIVNMTATRPTMRGRARSGRKTSSTRLVPDNDGALSDTSTIRASSPVAPERISLPHGNKDIEKGVKDGKKRVRALKKKGNTGEQANHAAVHAGTAAVHNSGASMVILFAASFIVLVLVFSTSPGSITEAWSYVVAFMKDLMGTMGPKAIRCYMRYKEMFGMTEFYWKRYGKSFTYSPRISSQVTSAYTISVAMAPRTLEELDAWAQDTFPEEFAIFKAEVDKIMTPTSIPYGYKPNYPNGPKPKYKDWVMPDPESRNKLKMQSHLVLVIGTFKKADPKRLADKLIMYMTNGEYLNFGRMVYTAGNKLPKYEAHLDSQSTLAKDVFMFSFWKRITNQDPKKKYGTLVKTVALYLHLVRQLLADFRGPYGVEERFEAAVKAYAADRRAKEQAVANKATKRGRDSDSEQEERSKRAKGPEDRVKELEAELQEVKKASAKRVKDLEVEVGELKAELSQLKADSSRKKELIKQVLDGEYRMSG</sequence>
<dbReference type="OrthoDB" id="3793746at2759"/>
<dbReference type="EMBL" id="MU001509">
    <property type="protein sequence ID" value="KAF2439346.1"/>
    <property type="molecule type" value="Genomic_DNA"/>
</dbReference>
<reference evidence="3" key="1">
    <citation type="journal article" date="2020" name="Stud. Mycol.">
        <title>101 Dothideomycetes genomes: a test case for predicting lifestyles and emergence of pathogens.</title>
        <authorList>
            <person name="Haridas S."/>
            <person name="Albert R."/>
            <person name="Binder M."/>
            <person name="Bloem J."/>
            <person name="Labutti K."/>
            <person name="Salamov A."/>
            <person name="Andreopoulos B."/>
            <person name="Baker S."/>
            <person name="Barry K."/>
            <person name="Bills G."/>
            <person name="Bluhm B."/>
            <person name="Cannon C."/>
            <person name="Castanera R."/>
            <person name="Culley D."/>
            <person name="Daum C."/>
            <person name="Ezra D."/>
            <person name="Gonzalez J."/>
            <person name="Henrissat B."/>
            <person name="Kuo A."/>
            <person name="Liang C."/>
            <person name="Lipzen A."/>
            <person name="Lutzoni F."/>
            <person name="Magnuson J."/>
            <person name="Mondo S."/>
            <person name="Nolan M."/>
            <person name="Ohm R."/>
            <person name="Pangilinan J."/>
            <person name="Park H.-J."/>
            <person name="Ramirez L."/>
            <person name="Alfaro M."/>
            <person name="Sun H."/>
            <person name="Tritt A."/>
            <person name="Yoshinaga Y."/>
            <person name="Zwiers L.-H."/>
            <person name="Turgeon B."/>
            <person name="Goodwin S."/>
            <person name="Spatafora J."/>
            <person name="Crous P."/>
            <person name="Grigoriev I."/>
        </authorList>
    </citation>
    <scope>NUCLEOTIDE SEQUENCE</scope>
    <source>
        <strain evidence="3">CBS 690.94</strain>
    </source>
</reference>
<organism evidence="3 4">
    <name type="scientific">Karstenula rhodostoma CBS 690.94</name>
    <dbReference type="NCBI Taxonomy" id="1392251"/>
    <lineage>
        <taxon>Eukaryota</taxon>
        <taxon>Fungi</taxon>
        <taxon>Dikarya</taxon>
        <taxon>Ascomycota</taxon>
        <taxon>Pezizomycotina</taxon>
        <taxon>Dothideomycetes</taxon>
        <taxon>Pleosporomycetidae</taxon>
        <taxon>Pleosporales</taxon>
        <taxon>Massarineae</taxon>
        <taxon>Didymosphaeriaceae</taxon>
        <taxon>Karstenula</taxon>
    </lineage>
</organism>
<keyword evidence="2" id="KW-1133">Transmembrane helix</keyword>
<feature type="compositionally biased region" description="Basic and acidic residues" evidence="1">
    <location>
        <begin position="569"/>
        <end position="592"/>
    </location>
</feature>
<dbReference type="Proteomes" id="UP000799764">
    <property type="component" value="Unassembled WGS sequence"/>
</dbReference>
<feature type="region of interest" description="Disordered" evidence="1">
    <location>
        <begin position="560"/>
        <end position="592"/>
    </location>
</feature>
<protein>
    <submittedName>
        <fullName evidence="3">Uncharacterized protein</fullName>
    </submittedName>
</protein>
<accession>A0A9P4PAA9</accession>
<proteinExistence type="predicted"/>
<comment type="caution">
    <text evidence="3">The sequence shown here is derived from an EMBL/GenBank/DDBJ whole genome shotgun (WGS) entry which is preliminary data.</text>
</comment>
<feature type="compositionally biased region" description="Basic and acidic residues" evidence="1">
    <location>
        <begin position="74"/>
        <end position="109"/>
    </location>
</feature>
<gene>
    <name evidence="3" type="ORF">P171DRAFT_448190</name>
</gene>
<evidence type="ECO:0000313" key="3">
    <source>
        <dbReference type="EMBL" id="KAF2439346.1"/>
    </source>
</evidence>
<dbReference type="AlphaFoldDB" id="A0A9P4PAA9"/>